<dbReference type="NCBIfam" id="NF003646">
    <property type="entry name" value="PRK05286.1-4"/>
    <property type="match status" value="1"/>
</dbReference>
<evidence type="ECO:0000256" key="2">
    <source>
        <dbReference type="ARBA" id="ARBA00004202"/>
    </source>
</evidence>
<feature type="binding site" evidence="13">
    <location>
        <position position="246"/>
    </location>
    <ligand>
        <name>FMN</name>
        <dbReference type="ChEBI" id="CHEBI:58210"/>
    </ligand>
</feature>
<dbReference type="InterPro" id="IPR012135">
    <property type="entry name" value="Dihydroorotate_DH_1_2"/>
</dbReference>
<proteinExistence type="inferred from homology"/>
<dbReference type="InterPro" id="IPR005720">
    <property type="entry name" value="Dihydroorotate_DH_cat"/>
</dbReference>
<dbReference type="HAMAP" id="MF_00225">
    <property type="entry name" value="DHO_dh_type2"/>
    <property type="match status" value="1"/>
</dbReference>
<feature type="binding site" evidence="13">
    <location>
        <position position="173"/>
    </location>
    <ligand>
        <name>FMN</name>
        <dbReference type="ChEBI" id="CHEBI:58210"/>
    </ligand>
</feature>
<feature type="binding site" evidence="13">
    <location>
        <begin position="247"/>
        <end position="248"/>
    </location>
    <ligand>
        <name>substrate</name>
    </ligand>
</feature>
<dbReference type="GO" id="GO:0044205">
    <property type="term" value="P:'de novo' UMP biosynthetic process"/>
    <property type="evidence" value="ECO:0007669"/>
    <property type="project" value="UniProtKB-UniRule"/>
</dbReference>
<sequence>MFYYFIRKLLFLIDAEKSHNLTFKCINSKSFQLLQDFFFTHKIPSKKITCMGLTFKNKLGIAAGIDKNGEYIDCLSKMGFGFIEVGTVTPLPQYGNIKPRIFRITSKEAIINKMGFNNLGIENLIKNIKKSRFKEIIGVNIGKNKNTNIDNAVQDYLICMEKIYIYASYITINISSPNTINLRTLQYGQNFKSLLYKIKKKQHELHKKYLKYVPIAIKISPDLSKKELLNISKQLIRYEIDAVIATNTTLDHSSIQNNLKKIYQKGGLSGLPLQKKSTNVISILSKSLKKKIPIIGVGGINSIYSAKEKIKSGASLIQIYSGLIYHGPKLIRNIIKNI</sequence>
<evidence type="ECO:0000256" key="3">
    <source>
        <dbReference type="ARBA" id="ARBA00005161"/>
    </source>
</evidence>
<dbReference type="RefSeq" id="WP_158356061.1">
    <property type="nucleotide sequence ID" value="NZ_CP034870.1"/>
</dbReference>
<evidence type="ECO:0000256" key="11">
    <source>
        <dbReference type="ARBA" id="ARBA00023136"/>
    </source>
</evidence>
<dbReference type="GO" id="GO:0005737">
    <property type="term" value="C:cytoplasm"/>
    <property type="evidence" value="ECO:0007669"/>
    <property type="project" value="InterPro"/>
</dbReference>
<dbReference type="NCBIfam" id="NF003652">
    <property type="entry name" value="PRK05286.2-5"/>
    <property type="match status" value="1"/>
</dbReference>
<dbReference type="OrthoDB" id="9802377at2"/>
<evidence type="ECO:0000256" key="8">
    <source>
        <dbReference type="ARBA" id="ARBA00022643"/>
    </source>
</evidence>
<comment type="subcellular location">
    <subcellularLocation>
        <location evidence="2 13">Cell membrane</location>
        <topology evidence="2 13">Peripheral membrane protein</topology>
    </subcellularLocation>
</comment>
<dbReference type="CDD" id="cd04738">
    <property type="entry name" value="DHOD_2_like"/>
    <property type="match status" value="1"/>
</dbReference>
<evidence type="ECO:0000313" key="16">
    <source>
        <dbReference type="Proteomes" id="UP000298564"/>
    </source>
</evidence>
<organism evidence="15 16">
    <name type="scientific">Buchnera aphidicola</name>
    <name type="common">Lipaphis pseudobrassicae</name>
    <dbReference type="NCBI Taxonomy" id="1258543"/>
    <lineage>
        <taxon>Bacteria</taxon>
        <taxon>Pseudomonadati</taxon>
        <taxon>Pseudomonadota</taxon>
        <taxon>Gammaproteobacteria</taxon>
        <taxon>Enterobacterales</taxon>
        <taxon>Erwiniaceae</taxon>
        <taxon>Buchnera</taxon>
    </lineage>
</organism>
<comment type="subunit">
    <text evidence="5 13">Monomer.</text>
</comment>
<feature type="binding site" evidence="13">
    <location>
        <position position="67"/>
    </location>
    <ligand>
        <name>substrate</name>
    </ligand>
</feature>
<feature type="binding site" evidence="13">
    <location>
        <position position="87"/>
    </location>
    <ligand>
        <name>FMN</name>
        <dbReference type="ChEBI" id="CHEBI:58210"/>
    </ligand>
</feature>
<evidence type="ECO:0000256" key="9">
    <source>
        <dbReference type="ARBA" id="ARBA00022975"/>
    </source>
</evidence>
<feature type="binding site" evidence="13">
    <location>
        <position position="299"/>
    </location>
    <ligand>
        <name>FMN</name>
        <dbReference type="ChEBI" id="CHEBI:58210"/>
    </ligand>
</feature>
<keyword evidence="8 13" id="KW-0288">FMN</keyword>
<evidence type="ECO:0000256" key="13">
    <source>
        <dbReference type="HAMAP-Rule" id="MF_00225"/>
    </source>
</evidence>
<comment type="pathway">
    <text evidence="3 13">Pyrimidine metabolism; UMP biosynthesis via de novo pathway; orotate from (S)-dihydroorotate (quinone route): step 1/1.</text>
</comment>
<evidence type="ECO:0000256" key="4">
    <source>
        <dbReference type="ARBA" id="ARBA00005359"/>
    </source>
</evidence>
<comment type="catalytic activity">
    <reaction evidence="12 13">
        <text>(S)-dihydroorotate + a quinone = orotate + a quinol</text>
        <dbReference type="Rhea" id="RHEA:30187"/>
        <dbReference type="ChEBI" id="CHEBI:24646"/>
        <dbReference type="ChEBI" id="CHEBI:30839"/>
        <dbReference type="ChEBI" id="CHEBI:30864"/>
        <dbReference type="ChEBI" id="CHEBI:132124"/>
        <dbReference type="EC" id="1.3.5.2"/>
    </reaction>
</comment>
<feature type="binding site" evidence="13">
    <location>
        <begin position="63"/>
        <end position="67"/>
    </location>
    <ligand>
        <name>FMN</name>
        <dbReference type="ChEBI" id="CHEBI:58210"/>
    </ligand>
</feature>
<dbReference type="PROSITE" id="PS00912">
    <property type="entry name" value="DHODEHASE_2"/>
    <property type="match status" value="1"/>
</dbReference>
<dbReference type="PROSITE" id="PS00911">
    <property type="entry name" value="DHODEHASE_1"/>
    <property type="match status" value="1"/>
</dbReference>
<dbReference type="Proteomes" id="UP000298564">
    <property type="component" value="Chromosome"/>
</dbReference>
<dbReference type="GO" id="GO:0006207">
    <property type="term" value="P:'de novo' pyrimidine nucleobase biosynthetic process"/>
    <property type="evidence" value="ECO:0007669"/>
    <property type="project" value="UniProtKB-UniRule"/>
</dbReference>
<feature type="binding site" evidence="13">
    <location>
        <position position="218"/>
    </location>
    <ligand>
        <name>FMN</name>
        <dbReference type="ChEBI" id="CHEBI:58210"/>
    </ligand>
</feature>
<dbReference type="UniPathway" id="UPA00070">
    <property type="reaction ID" value="UER00946"/>
</dbReference>
<comment type="cofactor">
    <cofactor evidence="13">
        <name>FMN</name>
        <dbReference type="ChEBI" id="CHEBI:58210"/>
    </cofactor>
    <text evidence="13">Binds 1 FMN per subunit.</text>
</comment>
<feature type="binding site" evidence="13">
    <location>
        <position position="270"/>
    </location>
    <ligand>
        <name>FMN</name>
        <dbReference type="ChEBI" id="CHEBI:58210"/>
    </ligand>
</feature>
<comment type="function">
    <text evidence="1 13">Catalyzes the conversion of dihydroorotate to orotate with quinone as electron acceptor.</text>
</comment>
<dbReference type="NCBIfam" id="TIGR01036">
    <property type="entry name" value="pyrD_sub2"/>
    <property type="match status" value="1"/>
</dbReference>
<dbReference type="InterPro" id="IPR005719">
    <property type="entry name" value="Dihydroorotate_DH_2"/>
</dbReference>
<reference evidence="15 16" key="1">
    <citation type="submission" date="2018-12" db="EMBL/GenBank/DDBJ databases">
        <authorList>
            <person name="Chong R.A."/>
        </authorList>
    </citation>
    <scope>NUCLEOTIDE SEQUENCE [LARGE SCALE GENOMIC DNA]</scope>
    <source>
        <strain evidence="15 16">Lps</strain>
    </source>
</reference>
<gene>
    <name evidence="13" type="primary">pyrD</name>
    <name evidence="15" type="ORF">D9V70_01855</name>
</gene>
<dbReference type="PANTHER" id="PTHR48109:SF4">
    <property type="entry name" value="DIHYDROOROTATE DEHYDROGENASE (QUINONE), MITOCHONDRIAL"/>
    <property type="match status" value="1"/>
</dbReference>
<feature type="binding site" evidence="13">
    <location>
        <position position="178"/>
    </location>
    <ligand>
        <name>substrate</name>
    </ligand>
</feature>
<feature type="domain" description="Dihydroorotate dehydrogenase catalytic" evidence="14">
    <location>
        <begin position="47"/>
        <end position="338"/>
    </location>
</feature>
<dbReference type="Pfam" id="PF01180">
    <property type="entry name" value="DHO_dh"/>
    <property type="match status" value="1"/>
</dbReference>
<dbReference type="Gene3D" id="3.20.20.70">
    <property type="entry name" value="Aldolase class I"/>
    <property type="match status" value="1"/>
</dbReference>
<dbReference type="PANTHER" id="PTHR48109">
    <property type="entry name" value="DIHYDROOROTATE DEHYDROGENASE (QUINONE), MITOCHONDRIAL-RELATED"/>
    <property type="match status" value="1"/>
</dbReference>
<dbReference type="GO" id="GO:0106430">
    <property type="term" value="F:dihydroorotate dehydrogenase (quinone) activity"/>
    <property type="evidence" value="ECO:0007669"/>
    <property type="project" value="UniProtKB-EC"/>
</dbReference>
<evidence type="ECO:0000256" key="10">
    <source>
        <dbReference type="ARBA" id="ARBA00023002"/>
    </source>
</evidence>
<evidence type="ECO:0000256" key="12">
    <source>
        <dbReference type="ARBA" id="ARBA00048639"/>
    </source>
</evidence>
<keyword evidence="7 13" id="KW-0285">Flavoprotein</keyword>
<evidence type="ECO:0000256" key="7">
    <source>
        <dbReference type="ARBA" id="ARBA00022630"/>
    </source>
</evidence>
<dbReference type="EC" id="1.3.5.2" evidence="13"/>
<dbReference type="PIRSF" id="PIRSF000164">
    <property type="entry name" value="DHO_oxidase"/>
    <property type="match status" value="1"/>
</dbReference>
<dbReference type="InterPro" id="IPR013785">
    <property type="entry name" value="Aldolase_TIM"/>
</dbReference>
<evidence type="ECO:0000256" key="5">
    <source>
        <dbReference type="ARBA" id="ARBA00011245"/>
    </source>
</evidence>
<feature type="binding site" evidence="13">
    <location>
        <position position="173"/>
    </location>
    <ligand>
        <name>substrate</name>
    </ligand>
</feature>
<evidence type="ECO:0000313" key="15">
    <source>
        <dbReference type="EMBL" id="QCI22221.1"/>
    </source>
</evidence>
<comment type="similarity">
    <text evidence="4 13">Belongs to the dihydroorotate dehydrogenase family. Type 2 subfamily.</text>
</comment>
<protein>
    <recommendedName>
        <fullName evidence="13">Dihydroorotate dehydrogenase (quinone)</fullName>
        <ecNumber evidence="13">1.3.5.2</ecNumber>
    </recommendedName>
    <alternativeName>
        <fullName evidence="13">DHOdehase</fullName>
        <shortName evidence="13">DHOD</shortName>
        <shortName evidence="13">DHODase</shortName>
    </alternativeName>
    <alternativeName>
        <fullName evidence="13">Dihydroorotate oxidase</fullName>
    </alternativeName>
</protein>
<keyword evidence="9 13" id="KW-0665">Pyrimidine biosynthesis</keyword>
<accession>A0A4D6Y7P4</accession>
<dbReference type="AlphaFoldDB" id="A0A4D6Y7P4"/>
<reference evidence="15 16" key="2">
    <citation type="submission" date="2019-05" db="EMBL/GenBank/DDBJ databases">
        <title>Genome evolution of the obligate endosymbiont Buchnera aphidicola.</title>
        <authorList>
            <person name="Moran N.A."/>
        </authorList>
    </citation>
    <scope>NUCLEOTIDE SEQUENCE [LARGE SCALE GENOMIC DNA]</scope>
    <source>
        <strain evidence="15 16">Lps</strain>
    </source>
</reference>
<dbReference type="EMBL" id="CP034870">
    <property type="protein sequence ID" value="QCI22221.1"/>
    <property type="molecule type" value="Genomic_DNA"/>
</dbReference>
<evidence type="ECO:0000259" key="14">
    <source>
        <dbReference type="Pfam" id="PF01180"/>
    </source>
</evidence>
<feature type="active site" description="Nucleophile" evidence="13">
    <location>
        <position position="176"/>
    </location>
</feature>
<keyword evidence="6 13" id="KW-1003">Cell membrane</keyword>
<name>A0A4D6Y7P4_9GAMM</name>
<keyword evidence="10 13" id="KW-0560">Oxidoreductase</keyword>
<dbReference type="InterPro" id="IPR001295">
    <property type="entry name" value="Dihydroorotate_DH_CS"/>
</dbReference>
<feature type="binding site" evidence="13">
    <location>
        <begin position="112"/>
        <end position="116"/>
    </location>
    <ligand>
        <name>substrate</name>
    </ligand>
</feature>
<keyword evidence="11 13" id="KW-0472">Membrane</keyword>
<dbReference type="SUPFAM" id="SSF51395">
    <property type="entry name" value="FMN-linked oxidoreductases"/>
    <property type="match status" value="1"/>
</dbReference>
<dbReference type="GO" id="GO:0005886">
    <property type="term" value="C:plasma membrane"/>
    <property type="evidence" value="ECO:0007669"/>
    <property type="project" value="UniProtKB-SubCell"/>
</dbReference>
<dbReference type="InterPro" id="IPR050074">
    <property type="entry name" value="DHO_dehydrogenase"/>
</dbReference>
<feature type="binding site" evidence="13">
    <location>
        <begin position="320"/>
        <end position="321"/>
    </location>
    <ligand>
        <name>FMN</name>
        <dbReference type="ChEBI" id="CHEBI:58210"/>
    </ligand>
</feature>
<dbReference type="FunFam" id="3.20.20.70:FF:000028">
    <property type="entry name" value="Dihydroorotate dehydrogenase (quinone)"/>
    <property type="match status" value="1"/>
</dbReference>
<dbReference type="NCBIfam" id="NF003644">
    <property type="entry name" value="PRK05286.1-1"/>
    <property type="match status" value="1"/>
</dbReference>
<evidence type="ECO:0000256" key="1">
    <source>
        <dbReference type="ARBA" id="ARBA00003125"/>
    </source>
</evidence>
<evidence type="ECO:0000256" key="6">
    <source>
        <dbReference type="ARBA" id="ARBA00022475"/>
    </source>
</evidence>
<feature type="binding site" evidence="13">
    <location>
        <position position="140"/>
    </location>
    <ligand>
        <name>FMN</name>
        <dbReference type="ChEBI" id="CHEBI:58210"/>
    </ligand>
</feature>